<proteinExistence type="predicted"/>
<evidence type="ECO:0000313" key="3">
    <source>
        <dbReference type="Proteomes" id="UP001236652"/>
    </source>
</evidence>
<dbReference type="EMBL" id="CP126446">
    <property type="protein sequence ID" value="WIF99174.1"/>
    <property type="molecule type" value="Genomic_DNA"/>
</dbReference>
<dbReference type="Proteomes" id="UP001236652">
    <property type="component" value="Chromosome"/>
</dbReference>
<keyword evidence="1" id="KW-1133">Transmembrane helix</keyword>
<keyword evidence="3" id="KW-1185">Reference proteome</keyword>
<organism evidence="2 3">
    <name type="scientific">Pontibacillus chungwhensis</name>
    <dbReference type="NCBI Taxonomy" id="265426"/>
    <lineage>
        <taxon>Bacteria</taxon>
        <taxon>Bacillati</taxon>
        <taxon>Bacillota</taxon>
        <taxon>Bacilli</taxon>
        <taxon>Bacillales</taxon>
        <taxon>Bacillaceae</taxon>
        <taxon>Pontibacillus</taxon>
    </lineage>
</organism>
<evidence type="ECO:0000256" key="1">
    <source>
        <dbReference type="SAM" id="Phobius"/>
    </source>
</evidence>
<gene>
    <name evidence="2" type="ORF">QNI29_05820</name>
</gene>
<keyword evidence="1" id="KW-0812">Transmembrane</keyword>
<dbReference type="RefSeq" id="WP_231418207.1">
    <property type="nucleotide sequence ID" value="NZ_CP126446.1"/>
</dbReference>
<protein>
    <submittedName>
        <fullName evidence="2">Uncharacterized protein</fullName>
    </submittedName>
</protein>
<reference evidence="2 3" key="1">
    <citation type="submission" date="2023-05" db="EMBL/GenBank/DDBJ databases">
        <title>Comparative genomics reveals the evidence of polycyclic aromatic hydrocarbons degradation in moderately halophilic genus Pontibacillus.</title>
        <authorList>
            <person name="Yang H."/>
            <person name="Qian Z."/>
        </authorList>
    </citation>
    <scope>NUCLEOTIDE SEQUENCE [LARGE SCALE GENOMIC DNA]</scope>
    <source>
        <strain evidence="3">HN14</strain>
    </source>
</reference>
<feature type="transmembrane region" description="Helical" evidence="1">
    <location>
        <begin position="20"/>
        <end position="46"/>
    </location>
</feature>
<accession>A0ABY8V3K1</accession>
<sequence length="50" mass="5378">MDRREESEKENPFASCLTSFADGCAVIGCLSGVLLFVGIPGALLFVSQWI</sequence>
<name>A0ABY8V3K1_9BACI</name>
<keyword evidence="1" id="KW-0472">Membrane</keyword>
<evidence type="ECO:0000313" key="2">
    <source>
        <dbReference type="EMBL" id="WIF99174.1"/>
    </source>
</evidence>